<gene>
    <name evidence="2" type="ORF">SAMN05216174_101414</name>
</gene>
<dbReference type="EMBL" id="FMZZ01000001">
    <property type="protein sequence ID" value="SDC18328.1"/>
    <property type="molecule type" value="Genomic_DNA"/>
</dbReference>
<sequence>MLPCVRGCEHGPVPARSSRLRVAAPAAVAVLGVALTVAGMFLPWFRSGAVLRDSFQVVGVIKTLGFLEGDVLELLLYAWLGIIPAITLSVVAYALGCCRIAATIGVLSAIITGTVSGGATVERGDGNSPLGIAGAGPIVTLIGSALVVLGAVGIVVSGRRSASRIAGGEP</sequence>
<evidence type="ECO:0000313" key="3">
    <source>
        <dbReference type="Proteomes" id="UP000199501"/>
    </source>
</evidence>
<evidence type="ECO:0000256" key="1">
    <source>
        <dbReference type="SAM" id="Phobius"/>
    </source>
</evidence>
<name>A0A1G6JI54_9PSEU</name>
<feature type="transmembrane region" description="Helical" evidence="1">
    <location>
        <begin position="22"/>
        <end position="45"/>
    </location>
</feature>
<feature type="transmembrane region" description="Helical" evidence="1">
    <location>
        <begin position="100"/>
        <end position="120"/>
    </location>
</feature>
<keyword evidence="1" id="KW-0812">Transmembrane</keyword>
<dbReference type="STRING" id="1271860.SAMN05216174_101414"/>
<keyword evidence="1" id="KW-1133">Transmembrane helix</keyword>
<feature type="transmembrane region" description="Helical" evidence="1">
    <location>
        <begin position="132"/>
        <end position="156"/>
    </location>
</feature>
<dbReference type="Proteomes" id="UP000199501">
    <property type="component" value="Unassembled WGS sequence"/>
</dbReference>
<feature type="transmembrane region" description="Helical" evidence="1">
    <location>
        <begin position="74"/>
        <end position="95"/>
    </location>
</feature>
<reference evidence="3" key="1">
    <citation type="submission" date="2016-10" db="EMBL/GenBank/DDBJ databases">
        <authorList>
            <person name="Varghese N."/>
            <person name="Submissions S."/>
        </authorList>
    </citation>
    <scope>NUCLEOTIDE SEQUENCE [LARGE SCALE GENOMIC DNA]</scope>
    <source>
        <strain evidence="3">IBRC-M 10403</strain>
    </source>
</reference>
<keyword evidence="3" id="KW-1185">Reference proteome</keyword>
<proteinExistence type="predicted"/>
<keyword evidence="1" id="KW-0472">Membrane</keyword>
<protein>
    <submittedName>
        <fullName evidence="2">Uncharacterized protein</fullName>
    </submittedName>
</protein>
<evidence type="ECO:0000313" key="2">
    <source>
        <dbReference type="EMBL" id="SDC18328.1"/>
    </source>
</evidence>
<accession>A0A1G6JI54</accession>
<organism evidence="2 3">
    <name type="scientific">Actinokineospora iranica</name>
    <dbReference type="NCBI Taxonomy" id="1271860"/>
    <lineage>
        <taxon>Bacteria</taxon>
        <taxon>Bacillati</taxon>
        <taxon>Actinomycetota</taxon>
        <taxon>Actinomycetes</taxon>
        <taxon>Pseudonocardiales</taxon>
        <taxon>Pseudonocardiaceae</taxon>
        <taxon>Actinokineospora</taxon>
    </lineage>
</organism>
<dbReference type="AlphaFoldDB" id="A0A1G6JI54"/>